<organism evidence="2 3">
    <name type="scientific">Limosilactobacillus mucosae</name>
    <name type="common">Lactobacillus mucosae</name>
    <dbReference type="NCBI Taxonomy" id="97478"/>
    <lineage>
        <taxon>Bacteria</taxon>
        <taxon>Bacillati</taxon>
        <taxon>Bacillota</taxon>
        <taxon>Bacilli</taxon>
        <taxon>Lactobacillales</taxon>
        <taxon>Lactobacillaceae</taxon>
        <taxon>Limosilactobacillus</taxon>
    </lineage>
</organism>
<evidence type="ECO:0000313" key="3">
    <source>
        <dbReference type="Proteomes" id="UP001220670"/>
    </source>
</evidence>
<name>A0AAJ1HS51_LIMMU</name>
<accession>A0AAJ1HS51</accession>
<feature type="compositionally biased region" description="Basic residues" evidence="1">
    <location>
        <begin position="175"/>
        <end position="187"/>
    </location>
</feature>
<comment type="caution">
    <text evidence="2">The sequence shown here is derived from an EMBL/GenBank/DDBJ whole genome shotgun (WGS) entry which is preliminary data.</text>
</comment>
<reference evidence="2" key="1">
    <citation type="submission" date="2023-01" db="EMBL/GenBank/DDBJ databases">
        <title>Genome analysis of 13 Lactobacillus isolated from gut of wild boar.</title>
        <authorList>
            <person name="Papp P."/>
            <person name="Libisch B."/>
            <person name="Nagy T."/>
            <person name="Olasz F."/>
        </authorList>
    </citation>
    <scope>NUCLEOTIDE SEQUENCE</scope>
    <source>
        <strain evidence="2">F146</strain>
    </source>
</reference>
<dbReference type="Proteomes" id="UP001220670">
    <property type="component" value="Unassembled WGS sequence"/>
</dbReference>
<dbReference type="Pfam" id="PF10702">
    <property type="entry name" value="DUF2507"/>
    <property type="match status" value="1"/>
</dbReference>
<sequence>MSQKTYDRLIHSHRGLIAGTMRDVILPAILGKETDGILYWIGKDLAREYPVASIEDLIVLTEQLGMGKLELRQQNSIQHVWRLSGPIVEERLAVDKEETSFSLEAGFLAQELEFQLSAVTEAEVIEHKHSYVEILAQNDPQSDAESERTELAKFIEIEKPQPQTESASEGDTSKNRRLKRKNKKAQK</sequence>
<evidence type="ECO:0000313" key="2">
    <source>
        <dbReference type="EMBL" id="MDC2829492.1"/>
    </source>
</evidence>
<dbReference type="SUPFAM" id="SSF111126">
    <property type="entry name" value="Ligand-binding domain in the NO signalling and Golgi transport"/>
    <property type="match status" value="1"/>
</dbReference>
<dbReference type="EMBL" id="JAQONE010000011">
    <property type="protein sequence ID" value="MDC2829492.1"/>
    <property type="molecule type" value="Genomic_DNA"/>
</dbReference>
<proteinExistence type="predicted"/>
<feature type="region of interest" description="Disordered" evidence="1">
    <location>
        <begin position="155"/>
        <end position="187"/>
    </location>
</feature>
<dbReference type="RefSeq" id="WP_272208643.1">
    <property type="nucleotide sequence ID" value="NZ_JAQOMV010000021.1"/>
</dbReference>
<feature type="compositionally biased region" description="Polar residues" evidence="1">
    <location>
        <begin position="161"/>
        <end position="170"/>
    </location>
</feature>
<dbReference type="Gene3D" id="3.30.1380.20">
    <property type="entry name" value="Trafficking protein particle complex subunit 3"/>
    <property type="match status" value="1"/>
</dbReference>
<dbReference type="AlphaFoldDB" id="A0AAJ1HS51"/>
<dbReference type="InterPro" id="IPR024096">
    <property type="entry name" value="NO_sig/Golgi_transp_ligand-bd"/>
</dbReference>
<gene>
    <name evidence="2" type="ORF">PO250_04050</name>
</gene>
<protein>
    <submittedName>
        <fullName evidence="2">YslB family protein</fullName>
    </submittedName>
</protein>
<dbReference type="InterPro" id="IPR019642">
    <property type="entry name" value="DUF2507"/>
</dbReference>
<evidence type="ECO:0000256" key="1">
    <source>
        <dbReference type="SAM" id="MobiDB-lite"/>
    </source>
</evidence>